<dbReference type="GeneID" id="20087733"/>
<proteinExistence type="predicted"/>
<gene>
    <name evidence="1" type="ORF">H310_10683</name>
</gene>
<organism evidence="1">
    <name type="scientific">Aphanomyces invadans</name>
    <dbReference type="NCBI Taxonomy" id="157072"/>
    <lineage>
        <taxon>Eukaryota</taxon>
        <taxon>Sar</taxon>
        <taxon>Stramenopiles</taxon>
        <taxon>Oomycota</taxon>
        <taxon>Saprolegniomycetes</taxon>
        <taxon>Saprolegniales</taxon>
        <taxon>Verrucalvaceae</taxon>
        <taxon>Aphanomyces</taxon>
    </lineage>
</organism>
<name>A0A024TPV9_9STRA</name>
<evidence type="ECO:0000313" key="1">
    <source>
        <dbReference type="EMBL" id="ETV96034.1"/>
    </source>
</evidence>
<dbReference type="AlphaFoldDB" id="A0A024TPV9"/>
<dbReference type="EMBL" id="KI913978">
    <property type="protein sequence ID" value="ETV96034.1"/>
    <property type="molecule type" value="Genomic_DNA"/>
</dbReference>
<dbReference type="OrthoDB" id="75314at2759"/>
<accession>A0A024TPV9</accession>
<dbReference type="VEuPathDB" id="FungiDB:H310_10683"/>
<dbReference type="RefSeq" id="XP_008875345.1">
    <property type="nucleotide sequence ID" value="XM_008877123.1"/>
</dbReference>
<dbReference type="eggNOG" id="ENOG502SZ14">
    <property type="taxonomic scope" value="Eukaryota"/>
</dbReference>
<protein>
    <submittedName>
        <fullName evidence="1">Uncharacterized protein</fullName>
    </submittedName>
</protein>
<sequence>MTTPTQPSFPVVPRPYRGPCQYKGGRCPNERTLKRTGEPHTLCEAHRVRHNKIQCKSDTKMRQLKRVMALRKQAARNVHTSTLLVPRHGTPPVKVDTPPATVDFLPEEIFIFMGMMGLRDVCDDSVEVSSVDLDGLWLL</sequence>
<reference evidence="1" key="1">
    <citation type="submission" date="2013-12" db="EMBL/GenBank/DDBJ databases">
        <title>The Genome Sequence of Aphanomyces invadans NJM9701.</title>
        <authorList>
            <consortium name="The Broad Institute Genomics Platform"/>
            <person name="Russ C."/>
            <person name="Tyler B."/>
            <person name="van West P."/>
            <person name="Dieguez-Uribeondo J."/>
            <person name="Young S.K."/>
            <person name="Zeng Q."/>
            <person name="Gargeya S."/>
            <person name="Fitzgerald M."/>
            <person name="Abouelleil A."/>
            <person name="Alvarado L."/>
            <person name="Chapman S.B."/>
            <person name="Gainer-Dewar J."/>
            <person name="Goldberg J."/>
            <person name="Griggs A."/>
            <person name="Gujja S."/>
            <person name="Hansen M."/>
            <person name="Howarth C."/>
            <person name="Imamovic A."/>
            <person name="Ireland A."/>
            <person name="Larimer J."/>
            <person name="McCowan C."/>
            <person name="Murphy C."/>
            <person name="Pearson M."/>
            <person name="Poon T.W."/>
            <person name="Priest M."/>
            <person name="Roberts A."/>
            <person name="Saif S."/>
            <person name="Shea T."/>
            <person name="Sykes S."/>
            <person name="Wortman J."/>
            <person name="Nusbaum C."/>
            <person name="Birren B."/>
        </authorList>
    </citation>
    <scope>NUCLEOTIDE SEQUENCE [LARGE SCALE GENOMIC DNA]</scope>
    <source>
        <strain evidence="1">NJM9701</strain>
    </source>
</reference>